<feature type="non-terminal residue" evidence="2">
    <location>
        <position position="1"/>
    </location>
</feature>
<feature type="non-terminal residue" evidence="2">
    <location>
        <position position="71"/>
    </location>
</feature>
<evidence type="ECO:0000313" key="2">
    <source>
        <dbReference type="EMBL" id="CAI2201490.1"/>
    </source>
</evidence>
<evidence type="ECO:0000256" key="1">
    <source>
        <dbReference type="SAM" id="Phobius"/>
    </source>
</evidence>
<dbReference type="Proteomes" id="UP001153678">
    <property type="component" value="Unassembled WGS sequence"/>
</dbReference>
<feature type="transmembrane region" description="Helical" evidence="1">
    <location>
        <begin position="13"/>
        <end position="32"/>
    </location>
</feature>
<name>A0A9W4X4M4_9GLOM</name>
<reference evidence="2" key="1">
    <citation type="submission" date="2022-08" db="EMBL/GenBank/DDBJ databases">
        <authorList>
            <person name="Kallberg Y."/>
            <person name="Tangrot J."/>
            <person name="Rosling A."/>
        </authorList>
    </citation>
    <scope>NUCLEOTIDE SEQUENCE</scope>
    <source>
        <strain evidence="2">Wild A</strain>
    </source>
</reference>
<dbReference type="AlphaFoldDB" id="A0A9W4X4M4"/>
<keyword evidence="3" id="KW-1185">Reference proteome</keyword>
<organism evidence="2 3">
    <name type="scientific">Funneliformis geosporum</name>
    <dbReference type="NCBI Taxonomy" id="1117311"/>
    <lineage>
        <taxon>Eukaryota</taxon>
        <taxon>Fungi</taxon>
        <taxon>Fungi incertae sedis</taxon>
        <taxon>Mucoromycota</taxon>
        <taxon>Glomeromycotina</taxon>
        <taxon>Glomeromycetes</taxon>
        <taxon>Glomerales</taxon>
        <taxon>Glomeraceae</taxon>
        <taxon>Funneliformis</taxon>
    </lineage>
</organism>
<sequence length="71" mass="8323">VNFEFQEVEEVEMVEAFAAVVAVVAVAIIVVVEVEDNFLKMNSYYRYYIILKILHFHVLQKYLPTDILEVK</sequence>
<dbReference type="EMBL" id="CAMKVN010027797">
    <property type="protein sequence ID" value="CAI2201490.1"/>
    <property type="molecule type" value="Genomic_DNA"/>
</dbReference>
<keyword evidence="1" id="KW-0472">Membrane</keyword>
<keyword evidence="1" id="KW-1133">Transmembrane helix</keyword>
<accession>A0A9W4X4M4</accession>
<keyword evidence="1" id="KW-0812">Transmembrane</keyword>
<comment type="caution">
    <text evidence="2">The sequence shown here is derived from an EMBL/GenBank/DDBJ whole genome shotgun (WGS) entry which is preliminary data.</text>
</comment>
<proteinExistence type="predicted"/>
<protein>
    <submittedName>
        <fullName evidence="2">6068_t:CDS:1</fullName>
    </submittedName>
</protein>
<gene>
    <name evidence="2" type="ORF">FWILDA_LOCUS20090</name>
</gene>
<evidence type="ECO:0000313" key="3">
    <source>
        <dbReference type="Proteomes" id="UP001153678"/>
    </source>
</evidence>